<evidence type="ECO:0000259" key="6">
    <source>
        <dbReference type="PROSITE" id="PS50054"/>
    </source>
</evidence>
<keyword evidence="9" id="KW-1185">Reference proteome</keyword>
<dbReference type="PROSITE" id="PS50056">
    <property type="entry name" value="TYR_PHOSPHATASE_2"/>
    <property type="match status" value="1"/>
</dbReference>
<dbReference type="STRING" id="46835.A0A504Y960"/>
<dbReference type="CDD" id="cd14498">
    <property type="entry name" value="DSP"/>
    <property type="match status" value="1"/>
</dbReference>
<name>A0A504Y960_FASGI</name>
<dbReference type="Gene3D" id="3.90.190.10">
    <property type="entry name" value="Protein tyrosine phosphatase superfamily"/>
    <property type="match status" value="1"/>
</dbReference>
<dbReference type="PROSITE" id="PS50054">
    <property type="entry name" value="TYR_PHOSPHATASE_DUAL"/>
    <property type="match status" value="1"/>
</dbReference>
<dbReference type="AlphaFoldDB" id="A0A504Y960"/>
<evidence type="ECO:0000256" key="1">
    <source>
        <dbReference type="ARBA" id="ARBA00008601"/>
    </source>
</evidence>
<reference evidence="8 9" key="1">
    <citation type="submission" date="2019-04" db="EMBL/GenBank/DDBJ databases">
        <title>Annotation for the trematode Fasciola gigantica.</title>
        <authorList>
            <person name="Choi Y.-J."/>
        </authorList>
    </citation>
    <scope>NUCLEOTIDE SEQUENCE [LARGE SCALE GENOMIC DNA]</scope>
    <source>
        <strain evidence="8">Uganda_cow_1</strain>
    </source>
</reference>
<feature type="domain" description="Tyrosine-protein phosphatase" evidence="6">
    <location>
        <begin position="2"/>
        <end position="152"/>
    </location>
</feature>
<dbReference type="Pfam" id="PF00782">
    <property type="entry name" value="DSPc"/>
    <property type="match status" value="1"/>
</dbReference>
<dbReference type="GO" id="GO:0008330">
    <property type="term" value="F:protein tyrosine/threonine phosphatase activity"/>
    <property type="evidence" value="ECO:0007669"/>
    <property type="project" value="TreeGrafter"/>
</dbReference>
<dbReference type="GO" id="GO:0043409">
    <property type="term" value="P:negative regulation of MAPK cascade"/>
    <property type="evidence" value="ECO:0007669"/>
    <property type="project" value="TreeGrafter"/>
</dbReference>
<dbReference type="OrthoDB" id="165342at2759"/>
<sequence>MNPVTSTRMTPSLFLLIIGNARDAQNLELLRRVGITHIINVTETVPLPFKRSVPFIYLHLPASDTTNQDLRPSFDRAVQFIDEARKRNGIVLVHCQAGVSRSVAIVMAYLIHSTKKYTVLNALEFVQNQRPVAGPNLHFMGQLQRYYNELHNRGLAPFPQNTASPAPGAATAPPRPVPPSLSTSPFSSHPGFRTVPSSVDAVFSILDFDFTK</sequence>
<evidence type="ECO:0000256" key="4">
    <source>
        <dbReference type="ARBA" id="ARBA00022912"/>
    </source>
</evidence>
<evidence type="ECO:0000259" key="7">
    <source>
        <dbReference type="PROSITE" id="PS50056"/>
    </source>
</evidence>
<keyword evidence="4" id="KW-0904">Protein phosphatase</keyword>
<comment type="caution">
    <text evidence="8">The sequence shown here is derived from an EMBL/GenBank/DDBJ whole genome shotgun (WGS) entry which is preliminary data.</text>
</comment>
<accession>A0A504Y960</accession>
<dbReference type="GO" id="GO:0017017">
    <property type="term" value="F:MAP kinase tyrosine/serine/threonine phosphatase activity"/>
    <property type="evidence" value="ECO:0007669"/>
    <property type="project" value="TreeGrafter"/>
</dbReference>
<evidence type="ECO:0000256" key="5">
    <source>
        <dbReference type="SAM" id="MobiDB-lite"/>
    </source>
</evidence>
<proteinExistence type="inferred from homology"/>
<comment type="similarity">
    <text evidence="1">Belongs to the protein-tyrosine phosphatase family. Non-receptor class dual specificity subfamily.</text>
</comment>
<dbReference type="InterPro" id="IPR000340">
    <property type="entry name" value="Dual-sp_phosphatase_cat-dom"/>
</dbReference>
<feature type="domain" description="Tyrosine specific protein phosphatases" evidence="7">
    <location>
        <begin position="72"/>
        <end position="131"/>
    </location>
</feature>
<dbReference type="GO" id="GO:0005737">
    <property type="term" value="C:cytoplasm"/>
    <property type="evidence" value="ECO:0007669"/>
    <property type="project" value="TreeGrafter"/>
</dbReference>
<evidence type="ECO:0000256" key="3">
    <source>
        <dbReference type="ARBA" id="ARBA00022801"/>
    </source>
</evidence>
<dbReference type="SUPFAM" id="SSF52799">
    <property type="entry name" value="(Phosphotyrosine protein) phosphatases II"/>
    <property type="match status" value="1"/>
</dbReference>
<dbReference type="InterPro" id="IPR000387">
    <property type="entry name" value="Tyr_Pase_dom"/>
</dbReference>
<evidence type="ECO:0000313" key="8">
    <source>
        <dbReference type="EMBL" id="TPP56695.1"/>
    </source>
</evidence>
<dbReference type="PANTHER" id="PTHR10159">
    <property type="entry name" value="DUAL SPECIFICITY PROTEIN PHOSPHATASE"/>
    <property type="match status" value="1"/>
</dbReference>
<dbReference type="Proteomes" id="UP000316759">
    <property type="component" value="Unassembled WGS sequence"/>
</dbReference>
<dbReference type="PANTHER" id="PTHR10159:SF519">
    <property type="entry name" value="DUAL SPECIFICITY PROTEIN PHOSPHATASE MPK3"/>
    <property type="match status" value="1"/>
</dbReference>
<feature type="region of interest" description="Disordered" evidence="5">
    <location>
        <begin position="157"/>
        <end position="188"/>
    </location>
</feature>
<keyword evidence="3" id="KW-0378">Hydrolase</keyword>
<protein>
    <recommendedName>
        <fullName evidence="2">protein-tyrosine-phosphatase</fullName>
        <ecNumber evidence="2">3.1.3.48</ecNumber>
    </recommendedName>
</protein>
<dbReference type="EC" id="3.1.3.48" evidence="2"/>
<evidence type="ECO:0000256" key="2">
    <source>
        <dbReference type="ARBA" id="ARBA00013064"/>
    </source>
</evidence>
<dbReference type="GO" id="GO:0033550">
    <property type="term" value="F:MAP kinase tyrosine phosphatase activity"/>
    <property type="evidence" value="ECO:0007669"/>
    <property type="project" value="TreeGrafter"/>
</dbReference>
<feature type="compositionally biased region" description="Low complexity" evidence="5">
    <location>
        <begin position="162"/>
        <end position="172"/>
    </location>
</feature>
<dbReference type="InterPro" id="IPR029021">
    <property type="entry name" value="Prot-tyrosine_phosphatase-like"/>
</dbReference>
<gene>
    <name evidence="8" type="ORF">FGIG_06527</name>
</gene>
<organism evidence="8 9">
    <name type="scientific">Fasciola gigantica</name>
    <name type="common">Giant liver fluke</name>
    <dbReference type="NCBI Taxonomy" id="46835"/>
    <lineage>
        <taxon>Eukaryota</taxon>
        <taxon>Metazoa</taxon>
        <taxon>Spiralia</taxon>
        <taxon>Lophotrochozoa</taxon>
        <taxon>Platyhelminthes</taxon>
        <taxon>Trematoda</taxon>
        <taxon>Digenea</taxon>
        <taxon>Plagiorchiida</taxon>
        <taxon>Echinostomata</taxon>
        <taxon>Echinostomatoidea</taxon>
        <taxon>Fasciolidae</taxon>
        <taxon>Fasciola</taxon>
    </lineage>
</organism>
<dbReference type="SMART" id="SM00195">
    <property type="entry name" value="DSPc"/>
    <property type="match status" value="1"/>
</dbReference>
<evidence type="ECO:0000313" key="9">
    <source>
        <dbReference type="Proteomes" id="UP000316759"/>
    </source>
</evidence>
<dbReference type="EMBL" id="SUNJ01014188">
    <property type="protein sequence ID" value="TPP56695.1"/>
    <property type="molecule type" value="Genomic_DNA"/>
</dbReference>
<dbReference type="InterPro" id="IPR020422">
    <property type="entry name" value="TYR_PHOSPHATASE_DUAL_dom"/>
</dbReference>